<dbReference type="STRING" id="56107.Cylst_1426"/>
<organism evidence="1 2">
    <name type="scientific">Cylindrospermum stagnale PCC 7417</name>
    <dbReference type="NCBI Taxonomy" id="56107"/>
    <lineage>
        <taxon>Bacteria</taxon>
        <taxon>Bacillati</taxon>
        <taxon>Cyanobacteriota</taxon>
        <taxon>Cyanophyceae</taxon>
        <taxon>Nostocales</taxon>
        <taxon>Nostocaceae</taxon>
        <taxon>Cylindrospermum</taxon>
    </lineage>
</organism>
<dbReference type="Proteomes" id="UP000010475">
    <property type="component" value="Chromosome"/>
</dbReference>
<keyword evidence="2" id="KW-1185">Reference proteome</keyword>
<reference evidence="1 2" key="1">
    <citation type="submission" date="2012-06" db="EMBL/GenBank/DDBJ databases">
        <title>Finished chromosome of genome of Cylindrospermum stagnale PCC 7417.</title>
        <authorList>
            <consortium name="US DOE Joint Genome Institute"/>
            <person name="Gugger M."/>
            <person name="Coursin T."/>
            <person name="Rippka R."/>
            <person name="Tandeau De Marsac N."/>
            <person name="Huntemann M."/>
            <person name="Wei C.-L."/>
            <person name="Han J."/>
            <person name="Detter J.C."/>
            <person name="Han C."/>
            <person name="Tapia R."/>
            <person name="Chen A."/>
            <person name="Kyrpides N."/>
            <person name="Mavromatis K."/>
            <person name="Markowitz V."/>
            <person name="Szeto E."/>
            <person name="Ivanova N."/>
            <person name="Pagani I."/>
            <person name="Pati A."/>
            <person name="Goodwin L."/>
            <person name="Nordberg H.P."/>
            <person name="Cantor M.N."/>
            <person name="Hua S.X."/>
            <person name="Woyke T."/>
            <person name="Kerfeld C.A."/>
        </authorList>
    </citation>
    <scope>NUCLEOTIDE SEQUENCE [LARGE SCALE GENOMIC DNA]</scope>
    <source>
        <strain evidence="1 2">PCC 7417</strain>
    </source>
</reference>
<gene>
    <name evidence="1" type="ORF">Cylst_1426</name>
</gene>
<dbReference type="HOGENOM" id="CLU_3117019_0_0_3"/>
<accession>K9WU39</accession>
<dbReference type="EMBL" id="CP003642">
    <property type="protein sequence ID" value="AFZ23713.1"/>
    <property type="molecule type" value="Genomic_DNA"/>
</dbReference>
<dbReference type="AlphaFoldDB" id="K9WU39"/>
<evidence type="ECO:0000313" key="2">
    <source>
        <dbReference type="Proteomes" id="UP000010475"/>
    </source>
</evidence>
<name>K9WU39_9NOST</name>
<evidence type="ECO:0000313" key="1">
    <source>
        <dbReference type="EMBL" id="AFZ23713.1"/>
    </source>
</evidence>
<dbReference type="KEGG" id="csg:Cylst_1426"/>
<proteinExistence type="predicted"/>
<dbReference type="RefSeq" id="WP_015206969.1">
    <property type="nucleotide sequence ID" value="NC_019757.1"/>
</dbReference>
<sequence>MSVATIAGVESLRSRQLQNSIADLQWFSEQVEGHVFLLTQLAALVIACVA</sequence>
<protein>
    <submittedName>
        <fullName evidence="1">Uncharacterized protein</fullName>
    </submittedName>
</protein>